<evidence type="ECO:0000313" key="3">
    <source>
        <dbReference type="EMBL" id="KIM32291.1"/>
    </source>
</evidence>
<dbReference type="AlphaFoldDB" id="A0A0C3BLF0"/>
<dbReference type="EMBL" id="KN824280">
    <property type="protein sequence ID" value="KIM32291.1"/>
    <property type="molecule type" value="Genomic_DNA"/>
</dbReference>
<keyword evidence="2" id="KW-0812">Transmembrane</keyword>
<dbReference type="Proteomes" id="UP000054097">
    <property type="component" value="Unassembled WGS sequence"/>
</dbReference>
<keyword evidence="2" id="KW-1133">Transmembrane helix</keyword>
<feature type="transmembrane region" description="Helical" evidence="2">
    <location>
        <begin position="32"/>
        <end position="57"/>
    </location>
</feature>
<reference evidence="3 4" key="1">
    <citation type="submission" date="2014-04" db="EMBL/GenBank/DDBJ databases">
        <authorList>
            <consortium name="DOE Joint Genome Institute"/>
            <person name="Kuo A."/>
            <person name="Zuccaro A."/>
            <person name="Kohler A."/>
            <person name="Nagy L.G."/>
            <person name="Floudas D."/>
            <person name="Copeland A."/>
            <person name="Barry K.W."/>
            <person name="Cichocki N."/>
            <person name="Veneault-Fourrey C."/>
            <person name="LaButti K."/>
            <person name="Lindquist E.A."/>
            <person name="Lipzen A."/>
            <person name="Lundell T."/>
            <person name="Morin E."/>
            <person name="Murat C."/>
            <person name="Sun H."/>
            <person name="Tunlid A."/>
            <person name="Henrissat B."/>
            <person name="Grigoriev I.V."/>
            <person name="Hibbett D.S."/>
            <person name="Martin F."/>
            <person name="Nordberg H.P."/>
            <person name="Cantor M.N."/>
            <person name="Hua S.X."/>
        </authorList>
    </citation>
    <scope>NUCLEOTIDE SEQUENCE [LARGE SCALE GENOMIC DNA]</scope>
    <source>
        <strain evidence="3 4">MAFF 305830</strain>
    </source>
</reference>
<proteinExistence type="predicted"/>
<reference evidence="4" key="2">
    <citation type="submission" date="2015-01" db="EMBL/GenBank/DDBJ databases">
        <title>Evolutionary Origins and Diversification of the Mycorrhizal Mutualists.</title>
        <authorList>
            <consortium name="DOE Joint Genome Institute"/>
            <consortium name="Mycorrhizal Genomics Consortium"/>
            <person name="Kohler A."/>
            <person name="Kuo A."/>
            <person name="Nagy L.G."/>
            <person name="Floudas D."/>
            <person name="Copeland A."/>
            <person name="Barry K.W."/>
            <person name="Cichocki N."/>
            <person name="Veneault-Fourrey C."/>
            <person name="LaButti K."/>
            <person name="Lindquist E.A."/>
            <person name="Lipzen A."/>
            <person name="Lundell T."/>
            <person name="Morin E."/>
            <person name="Murat C."/>
            <person name="Riley R."/>
            <person name="Ohm R."/>
            <person name="Sun H."/>
            <person name="Tunlid A."/>
            <person name="Henrissat B."/>
            <person name="Grigoriev I.V."/>
            <person name="Hibbett D.S."/>
            <person name="Martin F."/>
        </authorList>
    </citation>
    <scope>NUCLEOTIDE SEQUENCE [LARGE SCALE GENOMIC DNA]</scope>
    <source>
        <strain evidence="4">MAFF 305830</strain>
    </source>
</reference>
<evidence type="ECO:0000313" key="4">
    <source>
        <dbReference type="Proteomes" id="UP000054097"/>
    </source>
</evidence>
<evidence type="ECO:0000256" key="1">
    <source>
        <dbReference type="SAM" id="MobiDB-lite"/>
    </source>
</evidence>
<organism evidence="3 4">
    <name type="scientific">Serendipita vermifera MAFF 305830</name>
    <dbReference type="NCBI Taxonomy" id="933852"/>
    <lineage>
        <taxon>Eukaryota</taxon>
        <taxon>Fungi</taxon>
        <taxon>Dikarya</taxon>
        <taxon>Basidiomycota</taxon>
        <taxon>Agaricomycotina</taxon>
        <taxon>Agaricomycetes</taxon>
        <taxon>Sebacinales</taxon>
        <taxon>Serendipitaceae</taxon>
        <taxon>Serendipita</taxon>
    </lineage>
</organism>
<accession>A0A0C3BLF0</accession>
<feature type="region of interest" description="Disordered" evidence="1">
    <location>
        <begin position="98"/>
        <end position="121"/>
    </location>
</feature>
<protein>
    <submittedName>
        <fullName evidence="3">Uncharacterized protein</fullName>
    </submittedName>
</protein>
<feature type="compositionally biased region" description="Polar residues" evidence="1">
    <location>
        <begin position="208"/>
        <end position="262"/>
    </location>
</feature>
<gene>
    <name evidence="3" type="ORF">M408DRAFT_216428</name>
</gene>
<evidence type="ECO:0000256" key="2">
    <source>
        <dbReference type="SAM" id="Phobius"/>
    </source>
</evidence>
<sequence>MGVATWDRALVARDPPSSTDNVHPTPVTDLSITWTLIAISSVVLLVAIYLLYTCLCLRSKARRNFKRPTPLNLMKPLSRCNTHNQVSIPLETLVRRPRMPSRPTETHHPRPARVPTLDDPITPHAMDNVPPIIPKWPLPPFSPFSIGPFTPGIFASQSFVPQLDSPPTTAYSIHSPFDMPRNTPSVLESALPSSQIRSPFSFVRSETMDSQFTSRSQPQRNPSNNDEVMTPISPVTTPGTAQSPGTSTSQDDSFTRQQANDTLQLRPWFERVDANALTRQRGRPLPAIPNRRLGFSFPVTHGRASPSLYTTLYGTHSASTSMCSAPPPPYAPLDATMQLLSLPPTARLAPEPANDAIRSIPGKAVYNFPRRYQTQPLSIISEASPVSISRNDASGSSDRSPSVLYTHNRSKSVPLKNPSLRGVSLWDGAGVDIEASRYLHPRNSKSAKGLQDPSHKIDKIKSTREVPSLFKIDV</sequence>
<name>A0A0C3BLF0_SERVB</name>
<dbReference type="HOGENOM" id="CLU_576419_0_0_1"/>
<feature type="region of interest" description="Disordered" evidence="1">
    <location>
        <begin position="205"/>
        <end position="262"/>
    </location>
</feature>
<keyword evidence="2" id="KW-0472">Membrane</keyword>
<keyword evidence="4" id="KW-1185">Reference proteome</keyword>